<evidence type="ECO:0000313" key="10">
    <source>
        <dbReference type="EMBL" id="POR45414.1"/>
    </source>
</evidence>
<dbReference type="PROSITE" id="PS50198">
    <property type="entry name" value="PPIC_PPIASE_2"/>
    <property type="match status" value="1"/>
</dbReference>
<dbReference type="Proteomes" id="UP000236919">
    <property type="component" value="Unassembled WGS sequence"/>
</dbReference>
<protein>
    <recommendedName>
        <fullName evidence="4">Parvulin-like PPIase</fullName>
        <ecNumber evidence="3">5.2.1.8</ecNumber>
    </recommendedName>
    <alternativeName>
        <fullName evidence="6">Peptidyl-prolyl cis-trans isomerase plp</fullName>
    </alternativeName>
    <alternativeName>
        <fullName evidence="7">Rotamase plp</fullName>
    </alternativeName>
</protein>
<evidence type="ECO:0000259" key="9">
    <source>
        <dbReference type="PROSITE" id="PS50198"/>
    </source>
</evidence>
<comment type="catalytic activity">
    <reaction evidence="1">
        <text>[protein]-peptidylproline (omega=180) = [protein]-peptidylproline (omega=0)</text>
        <dbReference type="Rhea" id="RHEA:16237"/>
        <dbReference type="Rhea" id="RHEA-COMP:10747"/>
        <dbReference type="Rhea" id="RHEA-COMP:10748"/>
        <dbReference type="ChEBI" id="CHEBI:83833"/>
        <dbReference type="ChEBI" id="CHEBI:83834"/>
        <dbReference type="EC" id="5.2.1.8"/>
    </reaction>
</comment>
<evidence type="ECO:0000256" key="7">
    <source>
        <dbReference type="ARBA" id="ARBA00031484"/>
    </source>
</evidence>
<dbReference type="Pfam" id="PF13616">
    <property type="entry name" value="Rotamase_3"/>
    <property type="match status" value="1"/>
</dbReference>
<feature type="domain" description="PpiC" evidence="9">
    <location>
        <begin position="124"/>
        <end position="226"/>
    </location>
</feature>
<dbReference type="EC" id="5.2.1.8" evidence="3"/>
<dbReference type="SUPFAM" id="SSF54534">
    <property type="entry name" value="FKBP-like"/>
    <property type="match status" value="1"/>
</dbReference>
<dbReference type="PROSITE" id="PS01096">
    <property type="entry name" value="PPIC_PPIASE_1"/>
    <property type="match status" value="1"/>
</dbReference>
<dbReference type="InterPro" id="IPR027304">
    <property type="entry name" value="Trigger_fact/SurA_dom_sf"/>
</dbReference>
<organism evidence="10 11">
    <name type="scientific">Bosea psychrotolerans</name>
    <dbReference type="NCBI Taxonomy" id="1871628"/>
    <lineage>
        <taxon>Bacteria</taxon>
        <taxon>Pseudomonadati</taxon>
        <taxon>Pseudomonadota</taxon>
        <taxon>Alphaproteobacteria</taxon>
        <taxon>Hyphomicrobiales</taxon>
        <taxon>Boseaceae</taxon>
        <taxon>Bosea</taxon>
    </lineage>
</organism>
<name>A0A2S4LSK5_9HYPH</name>
<dbReference type="PANTHER" id="PTHR47245">
    <property type="entry name" value="PEPTIDYLPROLYL ISOMERASE"/>
    <property type="match status" value="1"/>
</dbReference>
<dbReference type="InterPro" id="IPR046357">
    <property type="entry name" value="PPIase_dom_sf"/>
</dbReference>
<dbReference type="InterPro" id="IPR000297">
    <property type="entry name" value="PPIase_PpiC"/>
</dbReference>
<dbReference type="SUPFAM" id="SSF109998">
    <property type="entry name" value="Triger factor/SurA peptide-binding domain-like"/>
    <property type="match status" value="1"/>
</dbReference>
<dbReference type="PANTHER" id="PTHR47245:SF2">
    <property type="entry name" value="PEPTIDYL-PROLYL CIS-TRANS ISOMERASE HP_0175-RELATED"/>
    <property type="match status" value="1"/>
</dbReference>
<evidence type="ECO:0000256" key="1">
    <source>
        <dbReference type="ARBA" id="ARBA00000971"/>
    </source>
</evidence>
<dbReference type="InterPro" id="IPR050245">
    <property type="entry name" value="PrsA_foldase"/>
</dbReference>
<comment type="caution">
    <text evidence="10">The sequence shown here is derived from an EMBL/GenBank/DDBJ whole genome shotgun (WGS) entry which is preliminary data.</text>
</comment>
<evidence type="ECO:0000256" key="4">
    <source>
        <dbReference type="ARBA" id="ARBA00018370"/>
    </source>
</evidence>
<gene>
    <name evidence="10" type="ORF">CYD53_13418</name>
</gene>
<keyword evidence="5 8" id="KW-0697">Rotamase</keyword>
<sequence>MTTPLASPCAVKPAITAKPRTVSVNGIAISRAAIGRETQNHPAAKPIEAWQAAARALAVRELLLQEARRLALQPDPAEDEEGRRETDEEALIRQLVAQEIVTPEADEAACRRYFDANRQRFQSPAIIEARHILLPAGPKDEVARAEARRHAALLILQIQQEPTCFADLAAAVSACPSGKTGGHLGQIGPGQTVPEFETALGHLPVGTVGEAAVETRYGLHVVWVERRIPGQQLPFEVVRQRIGAWLGEKVRRLAIQQYITILAGRAEITGVEIASSPSPLVQ</sequence>
<keyword evidence="11" id="KW-1185">Reference proteome</keyword>
<dbReference type="GO" id="GO:0003755">
    <property type="term" value="F:peptidyl-prolyl cis-trans isomerase activity"/>
    <property type="evidence" value="ECO:0007669"/>
    <property type="project" value="UniProtKB-KW"/>
</dbReference>
<evidence type="ECO:0000256" key="5">
    <source>
        <dbReference type="ARBA" id="ARBA00023110"/>
    </source>
</evidence>
<proteinExistence type="inferred from homology"/>
<dbReference type="AlphaFoldDB" id="A0A2S4LSK5"/>
<comment type="similarity">
    <text evidence="2">Belongs to the PpiC/parvulin rotamase family.</text>
</comment>
<dbReference type="RefSeq" id="WP_103721531.1">
    <property type="nucleotide sequence ID" value="NZ_PQFZ01000034.1"/>
</dbReference>
<keyword evidence="8 10" id="KW-0413">Isomerase</keyword>
<evidence type="ECO:0000256" key="2">
    <source>
        <dbReference type="ARBA" id="ARBA00007656"/>
    </source>
</evidence>
<evidence type="ECO:0000256" key="8">
    <source>
        <dbReference type="PROSITE-ProRule" id="PRU00278"/>
    </source>
</evidence>
<dbReference type="Gene3D" id="3.10.50.40">
    <property type="match status" value="1"/>
</dbReference>
<evidence type="ECO:0000313" key="11">
    <source>
        <dbReference type="Proteomes" id="UP000236919"/>
    </source>
</evidence>
<reference evidence="10 11" key="1">
    <citation type="submission" date="2018-01" db="EMBL/GenBank/DDBJ databases">
        <title>Genomic Encyclopedia of Type Strains, Phase III (KMG-III): the genomes of soil and plant-associated and newly described type strains.</title>
        <authorList>
            <person name="Whitman W."/>
        </authorList>
    </citation>
    <scope>NUCLEOTIDE SEQUENCE [LARGE SCALE GENOMIC DNA]</scope>
    <source>
        <strain evidence="10 11">1131</strain>
    </source>
</reference>
<accession>A0A2S4LSK5</accession>
<dbReference type="InterPro" id="IPR023058">
    <property type="entry name" value="PPIase_PpiC_CS"/>
</dbReference>
<evidence type="ECO:0000256" key="3">
    <source>
        <dbReference type="ARBA" id="ARBA00013194"/>
    </source>
</evidence>
<evidence type="ECO:0000256" key="6">
    <source>
        <dbReference type="ARBA" id="ARBA00030642"/>
    </source>
</evidence>
<dbReference type="OrthoDB" id="196786at2"/>
<dbReference type="EMBL" id="PQFZ01000034">
    <property type="protein sequence ID" value="POR45414.1"/>
    <property type="molecule type" value="Genomic_DNA"/>
</dbReference>